<dbReference type="STRING" id="933084.A0A067Q0I1"/>
<organism evidence="2 3">
    <name type="scientific">Jaapia argillacea MUCL 33604</name>
    <dbReference type="NCBI Taxonomy" id="933084"/>
    <lineage>
        <taxon>Eukaryota</taxon>
        <taxon>Fungi</taxon>
        <taxon>Dikarya</taxon>
        <taxon>Basidiomycota</taxon>
        <taxon>Agaricomycotina</taxon>
        <taxon>Agaricomycetes</taxon>
        <taxon>Agaricomycetidae</taxon>
        <taxon>Jaapiales</taxon>
        <taxon>Jaapiaceae</taxon>
        <taxon>Jaapia</taxon>
    </lineage>
</organism>
<dbReference type="InterPro" id="IPR001810">
    <property type="entry name" value="F-box_dom"/>
</dbReference>
<dbReference type="Pfam" id="PF00646">
    <property type="entry name" value="F-box"/>
    <property type="match status" value="1"/>
</dbReference>
<name>A0A067Q0I1_9AGAM</name>
<dbReference type="OrthoDB" id="3174109at2759"/>
<dbReference type="InterPro" id="IPR036047">
    <property type="entry name" value="F-box-like_dom_sf"/>
</dbReference>
<reference evidence="3" key="1">
    <citation type="journal article" date="2014" name="Proc. Natl. Acad. Sci. U.S.A.">
        <title>Extensive sampling of basidiomycete genomes demonstrates inadequacy of the white-rot/brown-rot paradigm for wood decay fungi.</title>
        <authorList>
            <person name="Riley R."/>
            <person name="Salamov A.A."/>
            <person name="Brown D.W."/>
            <person name="Nagy L.G."/>
            <person name="Floudas D."/>
            <person name="Held B.W."/>
            <person name="Levasseur A."/>
            <person name="Lombard V."/>
            <person name="Morin E."/>
            <person name="Otillar R."/>
            <person name="Lindquist E.A."/>
            <person name="Sun H."/>
            <person name="LaButti K.M."/>
            <person name="Schmutz J."/>
            <person name="Jabbour D."/>
            <person name="Luo H."/>
            <person name="Baker S.E."/>
            <person name="Pisabarro A.G."/>
            <person name="Walton J.D."/>
            <person name="Blanchette R.A."/>
            <person name="Henrissat B."/>
            <person name="Martin F."/>
            <person name="Cullen D."/>
            <person name="Hibbett D.S."/>
            <person name="Grigoriev I.V."/>
        </authorList>
    </citation>
    <scope>NUCLEOTIDE SEQUENCE [LARGE SCALE GENOMIC DNA]</scope>
    <source>
        <strain evidence="3">MUCL 33604</strain>
    </source>
</reference>
<evidence type="ECO:0000313" key="2">
    <source>
        <dbReference type="EMBL" id="KDQ56121.1"/>
    </source>
</evidence>
<dbReference type="PROSITE" id="PS50181">
    <property type="entry name" value="FBOX"/>
    <property type="match status" value="1"/>
</dbReference>
<dbReference type="Proteomes" id="UP000027265">
    <property type="component" value="Unassembled WGS sequence"/>
</dbReference>
<proteinExistence type="predicted"/>
<keyword evidence="3" id="KW-1185">Reference proteome</keyword>
<evidence type="ECO:0000259" key="1">
    <source>
        <dbReference type="PROSITE" id="PS50181"/>
    </source>
</evidence>
<feature type="domain" description="F-box" evidence="1">
    <location>
        <begin position="1"/>
        <end position="45"/>
    </location>
</feature>
<sequence>MFDSFPIELLTAVLSGIDFRSLLVCRQLSHRFRAIIDATPSLQYTIELAIAGMVDNPKRSMPIEERRRRLMVYQENWANTSWKREEILPGLEKDLWELNGDVMFVMGHPDTLSLHQLPGISCGLQGSVWTIEGVGPEVLDFKIDASQDLLVGLEILHHQSADAEEARLFDGCYCRIHTRSLSTGAPHPKGLAVGHFLDGPLMCTHDDMWFDIHISGDLLAFGYCDNLELSVWKWKLGAFVTYLEPQVNTKIDTFTFLGDDALLLASVSGDRAGLQVCSLSGPRGNKILVNPHYLYPPLSDGAYASLEIKYDSSGSPSPTYPNESQAPFYSSPESRILAVGVQLTNNGEEVHWFHVIPVSVFLHAARHPQSIEDQNGFVAWDDWGPEKTCLVTGQPPFLFGSSVSGTRLVTLVPVHNDVGQLQPAIEVSVYDFNSFAIRRDRTNGRGSDIFETNAVFLKSPEPQSDGDDQLGYRKIITRLPFHKKTVPLPSRLMAPHSFKHVMITTDNLIFVDDEDEDNVVLAILSF</sequence>
<dbReference type="SUPFAM" id="SSF81383">
    <property type="entry name" value="F-box domain"/>
    <property type="match status" value="1"/>
</dbReference>
<dbReference type="SMART" id="SM00256">
    <property type="entry name" value="FBOX"/>
    <property type="match status" value="1"/>
</dbReference>
<dbReference type="AlphaFoldDB" id="A0A067Q0I1"/>
<protein>
    <recommendedName>
        <fullName evidence="1">F-box domain-containing protein</fullName>
    </recommendedName>
</protein>
<dbReference type="EMBL" id="KL197723">
    <property type="protein sequence ID" value="KDQ56121.1"/>
    <property type="molecule type" value="Genomic_DNA"/>
</dbReference>
<accession>A0A067Q0I1</accession>
<gene>
    <name evidence="2" type="ORF">JAAARDRAFT_208325</name>
</gene>
<dbReference type="InParanoid" id="A0A067Q0I1"/>
<dbReference type="HOGENOM" id="CLU_481508_0_0_1"/>
<evidence type="ECO:0000313" key="3">
    <source>
        <dbReference type="Proteomes" id="UP000027265"/>
    </source>
</evidence>